<feature type="transmembrane region" description="Helical" evidence="8">
    <location>
        <begin position="370"/>
        <end position="394"/>
    </location>
</feature>
<evidence type="ECO:0000256" key="9">
    <source>
        <dbReference type="SAM" id="SignalP"/>
    </source>
</evidence>
<evidence type="ECO:0000256" key="3">
    <source>
        <dbReference type="ARBA" id="ARBA00012646"/>
    </source>
</evidence>
<dbReference type="Pfam" id="PF00328">
    <property type="entry name" value="His_Phos_2"/>
    <property type="match status" value="1"/>
</dbReference>
<keyword evidence="6" id="KW-1015">Disulfide bond</keyword>
<evidence type="ECO:0000256" key="1">
    <source>
        <dbReference type="ARBA" id="ARBA00000032"/>
    </source>
</evidence>
<keyword evidence="8" id="KW-0812">Transmembrane</keyword>
<name>A0A9P0CZ68_9CUCU</name>
<keyword evidence="4 9" id="KW-0732">Signal</keyword>
<comment type="catalytic activity">
    <reaction evidence="1">
        <text>a phosphate monoester + H2O = an alcohol + phosphate</text>
        <dbReference type="Rhea" id="RHEA:15017"/>
        <dbReference type="ChEBI" id="CHEBI:15377"/>
        <dbReference type="ChEBI" id="CHEBI:30879"/>
        <dbReference type="ChEBI" id="CHEBI:43474"/>
        <dbReference type="ChEBI" id="CHEBI:67140"/>
        <dbReference type="EC" id="3.1.3.2"/>
    </reaction>
</comment>
<keyword evidence="11" id="KW-1185">Reference proteome</keyword>
<dbReference type="PROSITE" id="PS00616">
    <property type="entry name" value="HIS_ACID_PHOSPHAT_1"/>
    <property type="match status" value="1"/>
</dbReference>
<dbReference type="AlphaFoldDB" id="A0A9P0CZ68"/>
<evidence type="ECO:0000256" key="5">
    <source>
        <dbReference type="ARBA" id="ARBA00022801"/>
    </source>
</evidence>
<dbReference type="OrthoDB" id="5821688at2759"/>
<evidence type="ECO:0000256" key="4">
    <source>
        <dbReference type="ARBA" id="ARBA00022729"/>
    </source>
</evidence>
<dbReference type="InterPro" id="IPR050645">
    <property type="entry name" value="Histidine_acid_phosphatase"/>
</dbReference>
<dbReference type="InterPro" id="IPR000560">
    <property type="entry name" value="His_Pase_clade-2"/>
</dbReference>
<dbReference type="EC" id="3.1.3.2" evidence="3"/>
<evidence type="ECO:0000256" key="8">
    <source>
        <dbReference type="SAM" id="Phobius"/>
    </source>
</evidence>
<evidence type="ECO:0000313" key="11">
    <source>
        <dbReference type="Proteomes" id="UP001153636"/>
    </source>
</evidence>
<feature type="signal peptide" evidence="9">
    <location>
        <begin position="1"/>
        <end position="18"/>
    </location>
</feature>
<dbReference type="GO" id="GO:0003993">
    <property type="term" value="F:acid phosphatase activity"/>
    <property type="evidence" value="ECO:0007669"/>
    <property type="project" value="UniProtKB-EC"/>
</dbReference>
<dbReference type="SUPFAM" id="SSF53254">
    <property type="entry name" value="Phosphoglycerate mutase-like"/>
    <property type="match status" value="1"/>
</dbReference>
<gene>
    <name evidence="10" type="ORF">PSYICH_LOCUS12893</name>
</gene>
<feature type="chain" id="PRO_5040391510" description="acid phosphatase" evidence="9">
    <location>
        <begin position="19"/>
        <end position="414"/>
    </location>
</feature>
<keyword evidence="5" id="KW-0378">Hydrolase</keyword>
<protein>
    <recommendedName>
        <fullName evidence="3">acid phosphatase</fullName>
        <ecNumber evidence="3">3.1.3.2</ecNumber>
    </recommendedName>
</protein>
<keyword evidence="7" id="KW-0325">Glycoprotein</keyword>
<evidence type="ECO:0000256" key="6">
    <source>
        <dbReference type="ARBA" id="ARBA00023157"/>
    </source>
</evidence>
<sequence>MAQMYFLIFLGLVLGVKGTEDKLEAVVVIFRHGDRTPVKPYPNDPYKNKSYWPVGFGQLTNRGKQQHYQLGQWLRSRYDGFIPAAYSENDIYVRSTDVDRTLMSAEANLAGLYPPPPTQTWNKDLKWEPIPIHTIPQKSDALLAMKKPCAKYTMLYKKLFKTEYFRNISHQNHDLYAYLTKNSGELISDISSLQFLHNTLYIETLFNYTLPPWATKVFPSKLQPWANLAFALDTFTPELTRLKTGPLMNHIIVFFKNHTISAPDTHKFLMLSAHDTTIADVLNTLGAFQYHCPPYTSTIIFELRTRLNGQMYINALYKNSSVPRPIKVRNCDVDCDFEDFVENLKPFAMTLDQWEIECRIRWAFVWPLTFQWNIILVCSLITVILLLSAVIVGIKKAKKENDNNYIQLPNEEYA</sequence>
<dbReference type="EMBL" id="OV651818">
    <property type="protein sequence ID" value="CAH1111988.1"/>
    <property type="molecule type" value="Genomic_DNA"/>
</dbReference>
<dbReference type="Proteomes" id="UP001153636">
    <property type="component" value="Chromosome 6"/>
</dbReference>
<dbReference type="PROSITE" id="PS00778">
    <property type="entry name" value="HIS_ACID_PHOSPHAT_2"/>
    <property type="match status" value="1"/>
</dbReference>
<evidence type="ECO:0000313" key="10">
    <source>
        <dbReference type="EMBL" id="CAH1111988.1"/>
    </source>
</evidence>
<proteinExistence type="inferred from homology"/>
<dbReference type="CDD" id="cd07061">
    <property type="entry name" value="HP_HAP_like"/>
    <property type="match status" value="1"/>
</dbReference>
<keyword evidence="8" id="KW-1133">Transmembrane helix</keyword>
<dbReference type="InterPro" id="IPR029033">
    <property type="entry name" value="His_PPase_superfam"/>
</dbReference>
<dbReference type="PANTHER" id="PTHR11567:SF211">
    <property type="entry name" value="PROSTATIC ACID PHOSPHATASE"/>
    <property type="match status" value="1"/>
</dbReference>
<keyword evidence="8" id="KW-0472">Membrane</keyword>
<reference evidence="10" key="1">
    <citation type="submission" date="2022-01" db="EMBL/GenBank/DDBJ databases">
        <authorList>
            <person name="King R."/>
        </authorList>
    </citation>
    <scope>NUCLEOTIDE SEQUENCE</scope>
</reference>
<organism evidence="10 11">
    <name type="scientific">Psylliodes chrysocephalus</name>
    <dbReference type="NCBI Taxonomy" id="3402493"/>
    <lineage>
        <taxon>Eukaryota</taxon>
        <taxon>Metazoa</taxon>
        <taxon>Ecdysozoa</taxon>
        <taxon>Arthropoda</taxon>
        <taxon>Hexapoda</taxon>
        <taxon>Insecta</taxon>
        <taxon>Pterygota</taxon>
        <taxon>Neoptera</taxon>
        <taxon>Endopterygota</taxon>
        <taxon>Coleoptera</taxon>
        <taxon>Polyphaga</taxon>
        <taxon>Cucujiformia</taxon>
        <taxon>Chrysomeloidea</taxon>
        <taxon>Chrysomelidae</taxon>
        <taxon>Galerucinae</taxon>
        <taxon>Alticini</taxon>
        <taxon>Psylliodes</taxon>
    </lineage>
</organism>
<evidence type="ECO:0000256" key="7">
    <source>
        <dbReference type="ARBA" id="ARBA00023180"/>
    </source>
</evidence>
<dbReference type="Gene3D" id="3.40.50.1240">
    <property type="entry name" value="Phosphoglycerate mutase-like"/>
    <property type="match status" value="1"/>
</dbReference>
<comment type="similarity">
    <text evidence="2">Belongs to the histidine acid phosphatase family.</text>
</comment>
<evidence type="ECO:0000256" key="2">
    <source>
        <dbReference type="ARBA" id="ARBA00005375"/>
    </source>
</evidence>
<dbReference type="PANTHER" id="PTHR11567">
    <property type="entry name" value="ACID PHOSPHATASE-RELATED"/>
    <property type="match status" value="1"/>
</dbReference>
<accession>A0A9P0CZ68</accession>
<dbReference type="InterPro" id="IPR033379">
    <property type="entry name" value="Acid_Pase_AS"/>
</dbReference>